<evidence type="ECO:0000313" key="2">
    <source>
        <dbReference type="EMBL" id="MCS0634717.1"/>
    </source>
</evidence>
<comment type="caution">
    <text evidence="2">The sequence shown here is derived from an EMBL/GenBank/DDBJ whole genome shotgun (WGS) entry which is preliminary data.</text>
</comment>
<reference evidence="2" key="1">
    <citation type="submission" date="2022-08" db="EMBL/GenBank/DDBJ databases">
        <authorList>
            <person name="Somphong A."/>
            <person name="Phongsopitanun W."/>
        </authorList>
    </citation>
    <scope>NUCLEOTIDE SEQUENCE</scope>
    <source>
        <strain evidence="2">LP05-1</strain>
    </source>
</reference>
<evidence type="ECO:0000256" key="1">
    <source>
        <dbReference type="SAM" id="SignalP"/>
    </source>
</evidence>
<dbReference type="Proteomes" id="UP001431313">
    <property type="component" value="Unassembled WGS sequence"/>
</dbReference>
<evidence type="ECO:0000313" key="3">
    <source>
        <dbReference type="Proteomes" id="UP001431313"/>
    </source>
</evidence>
<accession>A0ABT2CBC6</accession>
<protein>
    <recommendedName>
        <fullName evidence="4">Secreted protein</fullName>
    </recommendedName>
</protein>
<keyword evidence="3" id="KW-1185">Reference proteome</keyword>
<feature type="chain" id="PRO_5046979287" description="Secreted protein" evidence="1">
    <location>
        <begin position="28"/>
        <end position="157"/>
    </location>
</feature>
<feature type="signal peptide" evidence="1">
    <location>
        <begin position="1"/>
        <end position="27"/>
    </location>
</feature>
<evidence type="ECO:0008006" key="4">
    <source>
        <dbReference type="Google" id="ProtNLM"/>
    </source>
</evidence>
<organism evidence="2 3">
    <name type="scientific">Streptomyces pyxinae</name>
    <dbReference type="NCBI Taxonomy" id="2970734"/>
    <lineage>
        <taxon>Bacteria</taxon>
        <taxon>Bacillati</taxon>
        <taxon>Actinomycetota</taxon>
        <taxon>Actinomycetes</taxon>
        <taxon>Kitasatosporales</taxon>
        <taxon>Streptomycetaceae</taxon>
        <taxon>Streptomyces</taxon>
    </lineage>
</organism>
<keyword evidence="1" id="KW-0732">Signal</keyword>
<dbReference type="EMBL" id="JANUGQ010000002">
    <property type="protein sequence ID" value="MCS0634717.1"/>
    <property type="molecule type" value="Genomic_DNA"/>
</dbReference>
<proteinExistence type="predicted"/>
<dbReference type="RefSeq" id="WP_258785354.1">
    <property type="nucleotide sequence ID" value="NZ_JANUGQ010000002.1"/>
</dbReference>
<dbReference type="PROSITE" id="PS51318">
    <property type="entry name" value="TAT"/>
    <property type="match status" value="1"/>
</dbReference>
<name>A0ABT2CBC6_9ACTN</name>
<dbReference type="InterPro" id="IPR006311">
    <property type="entry name" value="TAT_signal"/>
</dbReference>
<sequence>MRPPLLRPARRSRRAIRRLFLSAGLLATGALPLAGCAGAERSPREAAAAAVLSLCEDLGTLRADTGRLAGLDSRRSGVYDVRDLRQVVADDLEVLRTSARGNDRSGVRAVSEAYDGLHTAVDQLPHDITADRAARRLMPRLEALDRAIAGSQASVRC</sequence>
<gene>
    <name evidence="2" type="ORF">NX801_03385</name>
</gene>